<dbReference type="Pfam" id="PF01225">
    <property type="entry name" value="Mur_ligase"/>
    <property type="match status" value="1"/>
</dbReference>
<dbReference type="Gene3D" id="3.90.78.10">
    <property type="entry name" value="UDP-N-acetylenolpyruvoylglucosamine reductase, C-terminal domain"/>
    <property type="match status" value="1"/>
</dbReference>
<dbReference type="GO" id="GO:0008762">
    <property type="term" value="F:UDP-N-acetylmuramate dehydrogenase activity"/>
    <property type="evidence" value="ECO:0007669"/>
    <property type="project" value="UniProtKB-EC"/>
</dbReference>
<dbReference type="InterPro" id="IPR016169">
    <property type="entry name" value="FAD-bd_PCMH_sub2"/>
</dbReference>
<keyword evidence="11" id="KW-0067">ATP-binding</keyword>
<keyword evidence="17" id="KW-0961">Cell wall biogenesis/degradation</keyword>
<evidence type="ECO:0000256" key="2">
    <source>
        <dbReference type="ARBA" id="ARBA00003921"/>
    </source>
</evidence>
<dbReference type="PANTHER" id="PTHR43445">
    <property type="entry name" value="UDP-N-ACETYLMURAMATE--L-ALANINE LIGASE-RELATED"/>
    <property type="match status" value="1"/>
</dbReference>
<dbReference type="InterPro" id="IPR036635">
    <property type="entry name" value="MurB_C_sf"/>
</dbReference>
<dbReference type="Pfam" id="PF08245">
    <property type="entry name" value="Mur_ligase_M"/>
    <property type="match status" value="1"/>
</dbReference>
<dbReference type="Gene3D" id="3.40.50.720">
    <property type="entry name" value="NAD(P)-binding Rossmann-like Domain"/>
    <property type="match status" value="1"/>
</dbReference>
<comment type="function">
    <text evidence="2">Cell wall formation.</text>
</comment>
<dbReference type="AlphaFoldDB" id="A0A5M3YWN7"/>
<comment type="caution">
    <text evidence="20">The sequence shown here is derived from an EMBL/GenBank/DDBJ whole genome shotgun (WGS) entry which is preliminary data.</text>
</comment>
<dbReference type="InterPro" id="IPR036615">
    <property type="entry name" value="Mur_ligase_C_dom_sf"/>
</dbReference>
<dbReference type="NCBIfam" id="TIGR01082">
    <property type="entry name" value="murC"/>
    <property type="match status" value="1"/>
</dbReference>
<comment type="catalytic activity">
    <reaction evidence="19">
        <text>UDP-N-acetyl-alpha-D-muramate + NADP(+) = UDP-N-acetyl-3-O-(1-carboxyvinyl)-alpha-D-glucosamine + NADPH + H(+)</text>
        <dbReference type="Rhea" id="RHEA:12248"/>
        <dbReference type="ChEBI" id="CHEBI:15378"/>
        <dbReference type="ChEBI" id="CHEBI:57783"/>
        <dbReference type="ChEBI" id="CHEBI:58349"/>
        <dbReference type="ChEBI" id="CHEBI:68483"/>
        <dbReference type="ChEBI" id="CHEBI:70757"/>
        <dbReference type="EC" id="1.3.1.98"/>
    </reaction>
</comment>
<reference evidence="20 21" key="1">
    <citation type="submission" date="2020-01" db="EMBL/GenBank/DDBJ databases">
        <title>Aspergillus terreus IFO 6365 whole genome shotgun sequence.</title>
        <authorList>
            <person name="Kanamasa S."/>
            <person name="Takahashi H."/>
        </authorList>
    </citation>
    <scope>NUCLEOTIDE SEQUENCE [LARGE SCALE GENOMIC DNA]</scope>
    <source>
        <strain evidence="20 21">IFO 6365</strain>
    </source>
</reference>
<evidence type="ECO:0000256" key="7">
    <source>
        <dbReference type="ARBA" id="ARBA00022618"/>
    </source>
</evidence>
<dbReference type="HAMAP" id="MF_00046">
    <property type="entry name" value="MurC"/>
    <property type="match status" value="1"/>
</dbReference>
<dbReference type="NCBIfam" id="NF000755">
    <property type="entry name" value="PRK00046.1"/>
    <property type="match status" value="1"/>
</dbReference>
<sequence>MSSFHWEENVSLHCYNTFNIPVTTRYLVRIQNSRLSKLVQSPLFQGHRHVILGGGSNILFAGKTYDGIVLKNEIMGIETLAQDDMHTVLKVGGGVTWSFLVDYCLTHKLGGIENLSLIPGTVGAAPIQNIGAYGVELSDVLESVEIVDLTDGKTRTMTRAECMFGYRDSIFKRLKDVLVCTVTVKLTNAPHHRLNTTYGSIQQVLSERDCLTPTISSVSEAVCLLRKHKLPDPRELGNAGSFFQNVTVDDCTCQSLKTKYPTLPVFTKAQGRNLIPAAWFIEQCGWKGRRIGRVGVYHNHTLIIVNFGEADGDEVKTLADRIIEDVDRQFGVRLVPEDAQRPMTNMWIELNGLGLDLKEALRYESPAHMPGFPPSISPIHFVCIGGHGQSAIALILLKLGYVVQGSDIKESDNVVRLRAAGATVFIGHDKDQLGSAKLVVPSSAATWANKPNVEVEAARDRRIPVIHRSEMLASLMRHHKSIAICGSHGKSTTTSMVAGMLEAGGLSPTTISGAVVTQYGSNAHMGSGNWMVVEADESDGTMVQLPALISVVTNIDSDHITFYGTQEKTRATFAQFVRNVPFYGLAVLCIDDPGVRKILPGVQDRNIITYGISEDADVRADNVKYNPQDSTFVLSVRNRRDGTRRVVGSIVLNVLGLHNLQNALATTAIALELGIELESIRHALGNFQGTNRRYIHVGEANGIQIIDDFGTHPAEMKATQTMAKQAGARRIIAVYQPTAVVRNVEAWLEEYPAAFEESAHIIIGQADGVGVDPVPAGEARETLVQYLHSHGREDAISMPDPSVLPELVSRLGQEGDFVVCMGFRSSTLWARALAGQLKALGTPRMKGDQ</sequence>
<evidence type="ECO:0000256" key="8">
    <source>
        <dbReference type="ARBA" id="ARBA00022630"/>
    </source>
</evidence>
<dbReference type="PANTHER" id="PTHR43445:SF3">
    <property type="entry name" value="UDP-N-ACETYLMURAMATE--L-ALANINE LIGASE"/>
    <property type="match status" value="1"/>
</dbReference>
<keyword evidence="8" id="KW-0285">Flavoprotein</keyword>
<keyword evidence="7" id="KW-0132">Cell division</keyword>
<dbReference type="InterPro" id="IPR036318">
    <property type="entry name" value="FAD-bd_PCMH-like_sf"/>
</dbReference>
<dbReference type="InterPro" id="IPR016167">
    <property type="entry name" value="FAD-bd_PCMH_sub1"/>
</dbReference>
<dbReference type="GO" id="GO:0005524">
    <property type="term" value="F:ATP binding"/>
    <property type="evidence" value="ECO:0007669"/>
    <property type="project" value="UniProtKB-KW"/>
</dbReference>
<gene>
    <name evidence="20" type="ORF">ATEIFO6365_0003080400</name>
</gene>
<keyword evidence="10" id="KW-0274">FAD</keyword>
<dbReference type="Gene3D" id="3.40.1190.10">
    <property type="entry name" value="Mur-like, catalytic domain"/>
    <property type="match status" value="1"/>
</dbReference>
<dbReference type="GO" id="GO:0008763">
    <property type="term" value="F:UDP-N-acetylmuramate-L-alanine ligase activity"/>
    <property type="evidence" value="ECO:0007669"/>
    <property type="project" value="UniProtKB-EC"/>
</dbReference>
<dbReference type="VEuPathDB" id="FungiDB:ATEG_00819"/>
<evidence type="ECO:0000256" key="3">
    <source>
        <dbReference type="ARBA" id="ARBA00004496"/>
    </source>
</evidence>
<dbReference type="InterPro" id="IPR006094">
    <property type="entry name" value="Oxid_FAD_bind_N"/>
</dbReference>
<dbReference type="GO" id="GO:0071555">
    <property type="term" value="P:cell wall organization"/>
    <property type="evidence" value="ECO:0007669"/>
    <property type="project" value="UniProtKB-KW"/>
</dbReference>
<keyword evidence="21" id="KW-1185">Reference proteome</keyword>
<evidence type="ECO:0000256" key="17">
    <source>
        <dbReference type="ARBA" id="ARBA00023316"/>
    </source>
</evidence>
<dbReference type="Pfam" id="PF02873">
    <property type="entry name" value="MurB_C"/>
    <property type="match status" value="1"/>
</dbReference>
<dbReference type="InterPro" id="IPR000713">
    <property type="entry name" value="Mur_ligase_N"/>
</dbReference>
<accession>A0A5M3YWN7</accession>
<evidence type="ECO:0000256" key="4">
    <source>
        <dbReference type="ARBA" id="ARBA00004752"/>
    </source>
</evidence>
<evidence type="ECO:0000256" key="13">
    <source>
        <dbReference type="ARBA" id="ARBA00022960"/>
    </source>
</evidence>
<dbReference type="SUPFAM" id="SSF53244">
    <property type="entry name" value="MurD-like peptide ligases, peptide-binding domain"/>
    <property type="match status" value="1"/>
</dbReference>
<dbReference type="SUPFAM" id="SSF53623">
    <property type="entry name" value="MurD-like peptide ligases, catalytic domain"/>
    <property type="match status" value="1"/>
</dbReference>
<comment type="cofactor">
    <cofactor evidence="1">
        <name>FAD</name>
        <dbReference type="ChEBI" id="CHEBI:57692"/>
    </cofactor>
</comment>
<dbReference type="Gene3D" id="3.30.465.10">
    <property type="match status" value="1"/>
</dbReference>
<keyword evidence="12" id="KW-0521">NADP</keyword>
<dbReference type="PROSITE" id="PS51387">
    <property type="entry name" value="FAD_PCMH"/>
    <property type="match status" value="1"/>
</dbReference>
<dbReference type="UniPathway" id="UPA00219"/>
<comment type="pathway">
    <text evidence="4">Cell wall biogenesis; peptidoglycan biosynthesis.</text>
</comment>
<dbReference type="HAMAP" id="MF_00037">
    <property type="entry name" value="MurB"/>
    <property type="match status" value="1"/>
</dbReference>
<dbReference type="SUPFAM" id="SSF56194">
    <property type="entry name" value="Uridine diphospho-N-Acetylenolpyruvylglucosamine reductase, MurB, C-terminal domain"/>
    <property type="match status" value="1"/>
</dbReference>
<keyword evidence="16" id="KW-0131">Cell cycle</keyword>
<dbReference type="Gene3D" id="3.90.190.20">
    <property type="entry name" value="Mur ligase, C-terminal domain"/>
    <property type="match status" value="1"/>
</dbReference>
<dbReference type="NCBIfam" id="TIGR00179">
    <property type="entry name" value="murB"/>
    <property type="match status" value="1"/>
</dbReference>
<keyword evidence="9" id="KW-0547">Nucleotide-binding</keyword>
<evidence type="ECO:0000256" key="9">
    <source>
        <dbReference type="ARBA" id="ARBA00022741"/>
    </source>
</evidence>
<evidence type="ECO:0000256" key="12">
    <source>
        <dbReference type="ARBA" id="ARBA00022857"/>
    </source>
</evidence>
<evidence type="ECO:0000313" key="20">
    <source>
        <dbReference type="EMBL" id="GFF14736.1"/>
    </source>
</evidence>
<evidence type="ECO:0000256" key="11">
    <source>
        <dbReference type="ARBA" id="ARBA00022840"/>
    </source>
</evidence>
<dbReference type="InterPro" id="IPR013221">
    <property type="entry name" value="Mur_ligase_cen"/>
</dbReference>
<organism evidence="20 21">
    <name type="scientific">Aspergillus terreus</name>
    <dbReference type="NCBI Taxonomy" id="33178"/>
    <lineage>
        <taxon>Eukaryota</taxon>
        <taxon>Fungi</taxon>
        <taxon>Dikarya</taxon>
        <taxon>Ascomycota</taxon>
        <taxon>Pezizomycotina</taxon>
        <taxon>Eurotiomycetes</taxon>
        <taxon>Eurotiomycetidae</taxon>
        <taxon>Eurotiales</taxon>
        <taxon>Aspergillaceae</taxon>
        <taxon>Aspergillus</taxon>
        <taxon>Aspergillus subgen. Circumdati</taxon>
    </lineage>
</organism>
<dbReference type="GO" id="GO:0008360">
    <property type="term" value="P:regulation of cell shape"/>
    <property type="evidence" value="ECO:0007669"/>
    <property type="project" value="UniProtKB-KW"/>
</dbReference>
<evidence type="ECO:0000256" key="14">
    <source>
        <dbReference type="ARBA" id="ARBA00022984"/>
    </source>
</evidence>
<evidence type="ECO:0000256" key="10">
    <source>
        <dbReference type="ARBA" id="ARBA00022827"/>
    </source>
</evidence>
<comment type="catalytic activity">
    <reaction evidence="18">
        <text>UDP-N-acetyl-alpha-D-muramate + L-alanine + ATP = UDP-N-acetyl-alpha-D-muramoyl-L-alanine + ADP + phosphate + H(+)</text>
        <dbReference type="Rhea" id="RHEA:23372"/>
        <dbReference type="ChEBI" id="CHEBI:15378"/>
        <dbReference type="ChEBI" id="CHEBI:30616"/>
        <dbReference type="ChEBI" id="CHEBI:43474"/>
        <dbReference type="ChEBI" id="CHEBI:57972"/>
        <dbReference type="ChEBI" id="CHEBI:70757"/>
        <dbReference type="ChEBI" id="CHEBI:83898"/>
        <dbReference type="ChEBI" id="CHEBI:456216"/>
        <dbReference type="EC" id="6.3.2.8"/>
    </reaction>
</comment>
<evidence type="ECO:0000256" key="18">
    <source>
        <dbReference type="ARBA" id="ARBA00047833"/>
    </source>
</evidence>
<evidence type="ECO:0000256" key="15">
    <source>
        <dbReference type="ARBA" id="ARBA00023002"/>
    </source>
</evidence>
<dbReference type="GO" id="GO:0051301">
    <property type="term" value="P:cell division"/>
    <property type="evidence" value="ECO:0007669"/>
    <property type="project" value="UniProtKB-KW"/>
</dbReference>
<keyword evidence="5" id="KW-0963">Cytoplasm</keyword>
<evidence type="ECO:0000256" key="1">
    <source>
        <dbReference type="ARBA" id="ARBA00001974"/>
    </source>
</evidence>
<dbReference type="UniPathway" id="UPA00850"/>
<dbReference type="Pfam" id="PF02875">
    <property type="entry name" value="Mur_ligase_C"/>
    <property type="match status" value="1"/>
</dbReference>
<comment type="subcellular location">
    <subcellularLocation>
        <location evidence="3">Cytoplasm</location>
    </subcellularLocation>
</comment>
<dbReference type="OrthoDB" id="2017219at2759"/>
<dbReference type="SUPFAM" id="SSF51984">
    <property type="entry name" value="MurCD N-terminal domain"/>
    <property type="match status" value="1"/>
</dbReference>
<dbReference type="InterPro" id="IPR003170">
    <property type="entry name" value="MurB"/>
</dbReference>
<keyword evidence="15" id="KW-0560">Oxidoreductase</keyword>
<dbReference type="Gene3D" id="3.30.43.10">
    <property type="entry name" value="Uridine Diphospho-n-acetylenolpyruvylglucosamine Reductase, domain 2"/>
    <property type="match status" value="1"/>
</dbReference>
<dbReference type="GO" id="GO:0071949">
    <property type="term" value="F:FAD binding"/>
    <property type="evidence" value="ECO:0007669"/>
    <property type="project" value="InterPro"/>
</dbReference>
<protein>
    <submittedName>
        <fullName evidence="20">UDP-N-acetylmuramate--L-alanine ligase</fullName>
    </submittedName>
</protein>
<dbReference type="EMBL" id="BLJY01000003">
    <property type="protein sequence ID" value="GFF14736.1"/>
    <property type="molecule type" value="Genomic_DNA"/>
</dbReference>
<dbReference type="InterPro" id="IPR016166">
    <property type="entry name" value="FAD-bd_PCMH"/>
</dbReference>
<dbReference type="Pfam" id="PF01565">
    <property type="entry name" value="FAD_binding_4"/>
    <property type="match status" value="1"/>
</dbReference>
<evidence type="ECO:0000256" key="6">
    <source>
        <dbReference type="ARBA" id="ARBA00022598"/>
    </source>
</evidence>
<keyword evidence="6 20" id="KW-0436">Ligase</keyword>
<name>A0A5M3YWN7_ASPTE</name>
<dbReference type="InterPro" id="IPR050061">
    <property type="entry name" value="MurCDEF_pg_biosynth"/>
</dbReference>
<evidence type="ECO:0000256" key="5">
    <source>
        <dbReference type="ARBA" id="ARBA00022490"/>
    </source>
</evidence>
<evidence type="ECO:0000256" key="19">
    <source>
        <dbReference type="ARBA" id="ARBA00048914"/>
    </source>
</evidence>
<dbReference type="GO" id="GO:0046901">
    <property type="term" value="P:tetrahydrofolylpolyglutamate biosynthetic process"/>
    <property type="evidence" value="ECO:0007669"/>
    <property type="project" value="UniProtKB-UniPathway"/>
</dbReference>
<proteinExistence type="inferred from homology"/>
<evidence type="ECO:0000313" key="21">
    <source>
        <dbReference type="Proteomes" id="UP000452235"/>
    </source>
</evidence>
<dbReference type="InterPro" id="IPR004101">
    <property type="entry name" value="Mur_ligase_C"/>
</dbReference>
<keyword evidence="14" id="KW-0573">Peptidoglycan synthesis</keyword>
<keyword evidence="13" id="KW-0133">Cell shape</keyword>
<dbReference type="InterPro" id="IPR005758">
    <property type="entry name" value="UDP-N-AcMur_Ala_ligase_MurC"/>
</dbReference>
<evidence type="ECO:0000256" key="16">
    <source>
        <dbReference type="ARBA" id="ARBA00023306"/>
    </source>
</evidence>
<dbReference type="SUPFAM" id="SSF56176">
    <property type="entry name" value="FAD-binding/transporter-associated domain-like"/>
    <property type="match status" value="1"/>
</dbReference>
<dbReference type="Proteomes" id="UP000452235">
    <property type="component" value="Unassembled WGS sequence"/>
</dbReference>
<dbReference type="InterPro" id="IPR011601">
    <property type="entry name" value="MurB_C"/>
</dbReference>
<dbReference type="InterPro" id="IPR036565">
    <property type="entry name" value="Mur-like_cat_sf"/>
</dbReference>
<dbReference type="GO" id="GO:0005737">
    <property type="term" value="C:cytoplasm"/>
    <property type="evidence" value="ECO:0007669"/>
    <property type="project" value="UniProtKB-SubCell"/>
</dbReference>